<comment type="subunit">
    <text evidence="5">Binds ribosomal protein uS19.</text>
</comment>
<dbReference type="InterPro" id="IPR011961">
    <property type="entry name" value="RimM"/>
</dbReference>
<accession>A0A9W6LLY6</accession>
<evidence type="ECO:0000256" key="5">
    <source>
        <dbReference type="HAMAP-Rule" id="MF_00014"/>
    </source>
</evidence>
<evidence type="ECO:0000259" key="7">
    <source>
        <dbReference type="Pfam" id="PF24986"/>
    </source>
</evidence>
<sequence length="171" mass="18723">MSNLLNVVKISGTYHLKGGVKGVSYLEDPKLLEGNKVIIETPAGQKRVVTVTEVKSLPGNKITLEFEEVNTKSEAALLANALVYIKRELINIEEDEYLVSDIIGMEVVDNKYGVLGKITDVFETGAHDVYVVNEGAAEIMIPVVDEFVKEIDFAGKKIVTEIIDGMLPEKG</sequence>
<dbReference type="GO" id="GO:0005840">
    <property type="term" value="C:ribosome"/>
    <property type="evidence" value="ECO:0007669"/>
    <property type="project" value="InterPro"/>
</dbReference>
<dbReference type="PANTHER" id="PTHR33692">
    <property type="entry name" value="RIBOSOME MATURATION FACTOR RIMM"/>
    <property type="match status" value="1"/>
</dbReference>
<keyword evidence="4 5" id="KW-0143">Chaperone</keyword>
<comment type="caution">
    <text evidence="8">The sequence shown here is derived from an EMBL/GenBank/DDBJ whole genome shotgun (WGS) entry which is preliminary data.</text>
</comment>
<comment type="function">
    <text evidence="5">An accessory protein needed during the final step in the assembly of 30S ribosomal subunit, possibly for assembly of the head region. Essential for efficient processing of 16S rRNA. May be needed both before and after RbfA during the maturation of 16S rRNA. It has affinity for free ribosomal 30S subunits but not for 70S ribosomes.</text>
</comment>
<dbReference type="RefSeq" id="WP_281834455.1">
    <property type="nucleotide sequence ID" value="NZ_BSDY01000005.1"/>
</dbReference>
<dbReference type="AlphaFoldDB" id="A0A9W6LLY6"/>
<dbReference type="GO" id="GO:0043022">
    <property type="term" value="F:ribosome binding"/>
    <property type="evidence" value="ECO:0007669"/>
    <property type="project" value="InterPro"/>
</dbReference>
<comment type="subcellular location">
    <subcellularLocation>
        <location evidence="5">Cytoplasm</location>
    </subcellularLocation>
</comment>
<evidence type="ECO:0000313" key="9">
    <source>
        <dbReference type="Proteomes" id="UP001144471"/>
    </source>
</evidence>
<evidence type="ECO:0000256" key="4">
    <source>
        <dbReference type="ARBA" id="ARBA00023186"/>
    </source>
</evidence>
<evidence type="ECO:0000256" key="1">
    <source>
        <dbReference type="ARBA" id="ARBA00022490"/>
    </source>
</evidence>
<gene>
    <name evidence="5 8" type="primary">rimM</name>
    <name evidence="8" type="ORF">PM10SUCC1_12850</name>
</gene>
<feature type="domain" description="RimM N-terminal" evidence="6">
    <location>
        <begin position="9"/>
        <end position="88"/>
    </location>
</feature>
<evidence type="ECO:0000256" key="2">
    <source>
        <dbReference type="ARBA" id="ARBA00022517"/>
    </source>
</evidence>
<comment type="domain">
    <text evidence="5">The PRC barrel domain binds ribosomal protein uS19.</text>
</comment>
<dbReference type="Gene3D" id="2.40.30.60">
    <property type="entry name" value="RimM"/>
    <property type="match status" value="1"/>
</dbReference>
<comment type="similarity">
    <text evidence="5">Belongs to the RimM family.</text>
</comment>
<evidence type="ECO:0000259" key="6">
    <source>
        <dbReference type="Pfam" id="PF01782"/>
    </source>
</evidence>
<dbReference type="GO" id="GO:0006364">
    <property type="term" value="P:rRNA processing"/>
    <property type="evidence" value="ECO:0007669"/>
    <property type="project" value="UniProtKB-UniRule"/>
</dbReference>
<dbReference type="PANTHER" id="PTHR33692:SF1">
    <property type="entry name" value="RIBOSOME MATURATION FACTOR RIMM"/>
    <property type="match status" value="1"/>
</dbReference>
<dbReference type="Pfam" id="PF01782">
    <property type="entry name" value="RimM"/>
    <property type="match status" value="1"/>
</dbReference>
<dbReference type="InterPro" id="IPR056792">
    <property type="entry name" value="PRC_RimM"/>
</dbReference>
<dbReference type="SUPFAM" id="SSF50346">
    <property type="entry name" value="PRC-barrel domain"/>
    <property type="match status" value="1"/>
</dbReference>
<dbReference type="HAMAP" id="MF_00014">
    <property type="entry name" value="Ribosome_mat_RimM"/>
    <property type="match status" value="1"/>
</dbReference>
<proteinExistence type="inferred from homology"/>
<name>A0A9W6LLY6_9FUSO</name>
<organism evidence="8 9">
    <name type="scientific">Propionigenium maris DSM 9537</name>
    <dbReference type="NCBI Taxonomy" id="1123000"/>
    <lineage>
        <taxon>Bacteria</taxon>
        <taxon>Fusobacteriati</taxon>
        <taxon>Fusobacteriota</taxon>
        <taxon>Fusobacteriia</taxon>
        <taxon>Fusobacteriales</taxon>
        <taxon>Fusobacteriaceae</taxon>
        <taxon>Propionigenium</taxon>
    </lineage>
</organism>
<dbReference type="InterPro" id="IPR002676">
    <property type="entry name" value="RimM_N"/>
</dbReference>
<dbReference type="Gene3D" id="2.30.30.240">
    <property type="entry name" value="PRC-barrel domain"/>
    <property type="match status" value="1"/>
</dbReference>
<reference evidence="8" key="1">
    <citation type="submission" date="2022-12" db="EMBL/GenBank/DDBJ databases">
        <title>Reference genome sequencing for broad-spectrum identification of bacterial and archaeal isolates by mass spectrometry.</title>
        <authorList>
            <person name="Sekiguchi Y."/>
            <person name="Tourlousse D.M."/>
        </authorList>
    </citation>
    <scope>NUCLEOTIDE SEQUENCE</scope>
    <source>
        <strain evidence="8">10succ1</strain>
    </source>
</reference>
<feature type="domain" description="Ribosome maturation factor RimM PRC barrel" evidence="7">
    <location>
        <begin position="100"/>
        <end position="165"/>
    </location>
</feature>
<keyword evidence="1 5" id="KW-0963">Cytoplasm</keyword>
<keyword evidence="3 5" id="KW-0698">rRNA processing</keyword>
<dbReference type="InterPro" id="IPR009000">
    <property type="entry name" value="Transl_B-barrel_sf"/>
</dbReference>
<protein>
    <recommendedName>
        <fullName evidence="5">Ribosome maturation factor RimM</fullName>
    </recommendedName>
</protein>
<dbReference type="InterPro" id="IPR036976">
    <property type="entry name" value="RimM_N_sf"/>
</dbReference>
<dbReference type="InterPro" id="IPR011033">
    <property type="entry name" value="PRC_barrel-like_sf"/>
</dbReference>
<evidence type="ECO:0000313" key="8">
    <source>
        <dbReference type="EMBL" id="GLI55771.1"/>
    </source>
</evidence>
<dbReference type="EMBL" id="BSDY01000005">
    <property type="protein sequence ID" value="GLI55771.1"/>
    <property type="molecule type" value="Genomic_DNA"/>
</dbReference>
<keyword evidence="9" id="KW-1185">Reference proteome</keyword>
<dbReference type="Proteomes" id="UP001144471">
    <property type="component" value="Unassembled WGS sequence"/>
</dbReference>
<dbReference type="NCBIfam" id="TIGR02273">
    <property type="entry name" value="16S_RimM"/>
    <property type="match status" value="1"/>
</dbReference>
<dbReference type="Pfam" id="PF24986">
    <property type="entry name" value="PRC_RimM"/>
    <property type="match status" value="1"/>
</dbReference>
<keyword evidence="2 5" id="KW-0690">Ribosome biogenesis</keyword>
<evidence type="ECO:0000256" key="3">
    <source>
        <dbReference type="ARBA" id="ARBA00022552"/>
    </source>
</evidence>
<dbReference type="GO" id="GO:0042274">
    <property type="term" value="P:ribosomal small subunit biogenesis"/>
    <property type="evidence" value="ECO:0007669"/>
    <property type="project" value="UniProtKB-UniRule"/>
</dbReference>
<dbReference type="GO" id="GO:0005737">
    <property type="term" value="C:cytoplasm"/>
    <property type="evidence" value="ECO:0007669"/>
    <property type="project" value="UniProtKB-SubCell"/>
</dbReference>
<dbReference type="SUPFAM" id="SSF50447">
    <property type="entry name" value="Translation proteins"/>
    <property type="match status" value="1"/>
</dbReference>